<keyword evidence="2" id="KW-0472">Membrane</keyword>
<dbReference type="InParanoid" id="A2FDU8"/>
<accession>A2FDU8</accession>
<dbReference type="EMBL" id="DS113738">
    <property type="protein sequence ID" value="EAX96904.1"/>
    <property type="molecule type" value="Genomic_DNA"/>
</dbReference>
<reference evidence="3" key="1">
    <citation type="submission" date="2006-10" db="EMBL/GenBank/DDBJ databases">
        <authorList>
            <person name="Amadeo P."/>
            <person name="Zhao Q."/>
            <person name="Wortman J."/>
            <person name="Fraser-Liggett C."/>
            <person name="Carlton J."/>
        </authorList>
    </citation>
    <scope>NUCLEOTIDE SEQUENCE</scope>
    <source>
        <strain evidence="3">G3</strain>
    </source>
</reference>
<protein>
    <submittedName>
        <fullName evidence="3">Uncharacterized protein</fullName>
    </submittedName>
</protein>
<sequence>MIEDHDKENKLELQDVTPEEYKQDEKEENENSPRKMINFMFGTVFSFIVGIYAGLKSREIFECAVYCAMFASEAILCETVSKNVLKYSFKTALHRFALLFTITSLCSIVSGVLKRIFGPKY</sequence>
<gene>
    <name evidence="3" type="ORF">TVAG_272320</name>
</gene>
<dbReference type="RefSeq" id="XP_001309834.1">
    <property type="nucleotide sequence ID" value="XM_001309833.1"/>
</dbReference>
<evidence type="ECO:0000313" key="4">
    <source>
        <dbReference type="Proteomes" id="UP000001542"/>
    </source>
</evidence>
<name>A2FDU8_TRIV3</name>
<proteinExistence type="predicted"/>
<feature type="transmembrane region" description="Helical" evidence="2">
    <location>
        <begin position="36"/>
        <end position="55"/>
    </location>
</feature>
<feature type="transmembrane region" description="Helical" evidence="2">
    <location>
        <begin position="92"/>
        <end position="113"/>
    </location>
</feature>
<evidence type="ECO:0000313" key="3">
    <source>
        <dbReference type="EMBL" id="EAX96904.1"/>
    </source>
</evidence>
<reference evidence="3" key="2">
    <citation type="journal article" date="2007" name="Science">
        <title>Draft genome sequence of the sexually transmitted pathogen Trichomonas vaginalis.</title>
        <authorList>
            <person name="Carlton J.M."/>
            <person name="Hirt R.P."/>
            <person name="Silva J.C."/>
            <person name="Delcher A.L."/>
            <person name="Schatz M."/>
            <person name="Zhao Q."/>
            <person name="Wortman J.R."/>
            <person name="Bidwell S.L."/>
            <person name="Alsmark U.C.M."/>
            <person name="Besteiro S."/>
            <person name="Sicheritz-Ponten T."/>
            <person name="Noel C.J."/>
            <person name="Dacks J.B."/>
            <person name="Foster P.G."/>
            <person name="Simillion C."/>
            <person name="Van de Peer Y."/>
            <person name="Miranda-Saavedra D."/>
            <person name="Barton G.J."/>
            <person name="Westrop G.D."/>
            <person name="Mueller S."/>
            <person name="Dessi D."/>
            <person name="Fiori P.L."/>
            <person name="Ren Q."/>
            <person name="Paulsen I."/>
            <person name="Zhang H."/>
            <person name="Bastida-Corcuera F.D."/>
            <person name="Simoes-Barbosa A."/>
            <person name="Brown M.T."/>
            <person name="Hayes R.D."/>
            <person name="Mukherjee M."/>
            <person name="Okumura C.Y."/>
            <person name="Schneider R."/>
            <person name="Smith A.J."/>
            <person name="Vanacova S."/>
            <person name="Villalvazo M."/>
            <person name="Haas B.J."/>
            <person name="Pertea M."/>
            <person name="Feldblyum T.V."/>
            <person name="Utterback T.R."/>
            <person name="Shu C.L."/>
            <person name="Osoegawa K."/>
            <person name="de Jong P.J."/>
            <person name="Hrdy I."/>
            <person name="Horvathova L."/>
            <person name="Zubacova Z."/>
            <person name="Dolezal P."/>
            <person name="Malik S.B."/>
            <person name="Logsdon J.M. Jr."/>
            <person name="Henze K."/>
            <person name="Gupta A."/>
            <person name="Wang C.C."/>
            <person name="Dunne R.L."/>
            <person name="Upcroft J.A."/>
            <person name="Upcroft P."/>
            <person name="White O."/>
            <person name="Salzberg S.L."/>
            <person name="Tang P."/>
            <person name="Chiu C.-H."/>
            <person name="Lee Y.-S."/>
            <person name="Embley T.M."/>
            <person name="Coombs G.H."/>
            <person name="Mottram J.C."/>
            <person name="Tachezy J."/>
            <person name="Fraser-Liggett C.M."/>
            <person name="Johnson P.J."/>
        </authorList>
    </citation>
    <scope>NUCLEOTIDE SEQUENCE [LARGE SCALE GENOMIC DNA]</scope>
    <source>
        <strain evidence="3">G3</strain>
    </source>
</reference>
<dbReference type="VEuPathDB" id="TrichDB:TVAGG3_0728780"/>
<evidence type="ECO:0000256" key="2">
    <source>
        <dbReference type="SAM" id="Phobius"/>
    </source>
</evidence>
<dbReference type="VEuPathDB" id="TrichDB:TVAG_272320"/>
<dbReference type="KEGG" id="tva:4754681"/>
<keyword evidence="2" id="KW-1133">Transmembrane helix</keyword>
<evidence type="ECO:0000256" key="1">
    <source>
        <dbReference type="SAM" id="MobiDB-lite"/>
    </source>
</evidence>
<organism evidence="3 4">
    <name type="scientific">Trichomonas vaginalis (strain ATCC PRA-98 / G3)</name>
    <dbReference type="NCBI Taxonomy" id="412133"/>
    <lineage>
        <taxon>Eukaryota</taxon>
        <taxon>Metamonada</taxon>
        <taxon>Parabasalia</taxon>
        <taxon>Trichomonadida</taxon>
        <taxon>Trichomonadidae</taxon>
        <taxon>Trichomonas</taxon>
    </lineage>
</organism>
<keyword evidence="4" id="KW-1185">Reference proteome</keyword>
<keyword evidence="2" id="KW-0812">Transmembrane</keyword>
<dbReference type="AlphaFoldDB" id="A2FDU8"/>
<dbReference type="Proteomes" id="UP000001542">
    <property type="component" value="Unassembled WGS sequence"/>
</dbReference>
<feature type="region of interest" description="Disordered" evidence="1">
    <location>
        <begin position="1"/>
        <end position="30"/>
    </location>
</feature>